<dbReference type="AlphaFoldDB" id="D7AZX9"/>
<dbReference type="GeneID" id="91485399"/>
<dbReference type="eggNOG" id="COG1317">
    <property type="taxonomic scope" value="Bacteria"/>
</dbReference>
<dbReference type="EMBL" id="CP002040">
    <property type="protein sequence ID" value="ADH68250.1"/>
    <property type="molecule type" value="Genomic_DNA"/>
</dbReference>
<protein>
    <submittedName>
        <fullName evidence="1">Uncharacterized protein</fullName>
    </submittedName>
</protein>
<dbReference type="PANTHER" id="PTHR34613">
    <property type="entry name" value="SLL0800 PROTEIN"/>
    <property type="match status" value="1"/>
</dbReference>
<dbReference type="STRING" id="446468.Ndas_2839"/>
<sequence>MLVTLCNACLVAISAEHQIYTDLFVEEPELTIGFLRNLGMSVPEYTSVERVSCDLGNVQPTERRADGVLELRGPHPLSGHSESRLGIVLEVQRKESDRKRFTWPEYLATLRARLECPVALMVVCPNRATAAWCAEPIAMGHPGWTLHPIVVGPDQIPVITDPEEVGRRAALGVLSAITHGDGDPRVLRALHDGLSFIAPEEARKYTEHTLLLLGRHGQRLLEELLKTETYRYSSDWTESLKAESRAEDILRLLTLRGVDVPQEARERISACRDHDQLDTWLDRTISVTHIDELFAE</sequence>
<reference evidence="1 2" key="1">
    <citation type="journal article" date="2010" name="Stand. Genomic Sci.">
        <title>Complete genome sequence of Nocardiopsis dassonvillei type strain (IMRU 509).</title>
        <authorList>
            <person name="Sun H."/>
            <person name="Lapidus A."/>
            <person name="Nolan M."/>
            <person name="Lucas S."/>
            <person name="Del Rio T.G."/>
            <person name="Tice H."/>
            <person name="Cheng J.F."/>
            <person name="Tapia R."/>
            <person name="Han C."/>
            <person name="Goodwin L."/>
            <person name="Pitluck S."/>
            <person name="Pagani I."/>
            <person name="Ivanova N."/>
            <person name="Mavromatis K."/>
            <person name="Mikhailova N."/>
            <person name="Pati A."/>
            <person name="Chen A."/>
            <person name="Palaniappan K."/>
            <person name="Land M."/>
            <person name="Hauser L."/>
            <person name="Chang Y.J."/>
            <person name="Jeffries C.D."/>
            <person name="Djao O.D."/>
            <person name="Rohde M."/>
            <person name="Sikorski J."/>
            <person name="Goker M."/>
            <person name="Woyke T."/>
            <person name="Bristow J."/>
            <person name="Eisen J.A."/>
            <person name="Markowitz V."/>
            <person name="Hugenholtz P."/>
            <person name="Kyrpides N.C."/>
            <person name="Klenk H.P."/>
        </authorList>
    </citation>
    <scope>NUCLEOTIDE SEQUENCE [LARGE SCALE GENOMIC DNA]</scope>
    <source>
        <strain evidence="2">ATCC 23218 / DSM 43111 / CIP 107115 / JCM 7437 / KCTC 9190 / NBRC 14626 / NCTC 10488 / NRRL B-5397 / IMRU 509</strain>
    </source>
</reference>
<dbReference type="Proteomes" id="UP000002219">
    <property type="component" value="Chromosome 1"/>
</dbReference>
<name>D7AZX9_NOCDD</name>
<gene>
    <name evidence="1" type="ordered locus">Ndas_2839</name>
</gene>
<keyword evidence="2" id="KW-1185">Reference proteome</keyword>
<evidence type="ECO:0000313" key="2">
    <source>
        <dbReference type="Proteomes" id="UP000002219"/>
    </source>
</evidence>
<dbReference type="PANTHER" id="PTHR34613:SF1">
    <property type="entry name" value="SLL6017 PROTEIN"/>
    <property type="match status" value="1"/>
</dbReference>
<organism evidence="1 2">
    <name type="scientific">Nocardiopsis dassonvillei (strain ATCC 23218 / DSM 43111 / CIP 107115 / JCM 7437 / KCTC 9190 / NBRC 14626 / NCTC 10488 / NRRL B-5397 / IMRU 509)</name>
    <name type="common">Actinomadura dassonvillei</name>
    <dbReference type="NCBI Taxonomy" id="446468"/>
    <lineage>
        <taxon>Bacteria</taxon>
        <taxon>Bacillati</taxon>
        <taxon>Actinomycetota</taxon>
        <taxon>Actinomycetes</taxon>
        <taxon>Streptosporangiales</taxon>
        <taxon>Nocardiopsidaceae</taxon>
        <taxon>Nocardiopsis</taxon>
    </lineage>
</organism>
<proteinExistence type="predicted"/>
<dbReference type="KEGG" id="nda:Ndas_2839"/>
<accession>D7AZX9</accession>
<evidence type="ECO:0000313" key="1">
    <source>
        <dbReference type="EMBL" id="ADH68250.1"/>
    </source>
</evidence>
<dbReference type="RefSeq" id="WP_013153857.1">
    <property type="nucleotide sequence ID" value="NC_014210.1"/>
</dbReference>
<dbReference type="HOGENOM" id="CLU_075818_1_0_11"/>